<evidence type="ECO:0000256" key="9">
    <source>
        <dbReference type="ARBA" id="ARBA00022984"/>
    </source>
</evidence>
<evidence type="ECO:0000256" key="16">
    <source>
        <dbReference type="ARBA" id="ARBA00038053"/>
    </source>
</evidence>
<sequence length="454" mass="49262">MNIAKTKPASAGPVKQRMDVLLLLVTMMLIGMGIVTVFDASYALAIETRHNDAFYFVKRQALFGGIGALAMVLTAYIPFWRWRRNAFPAVCVSVILLIAVFVPHIGHSLNGARRWLGVGPFQFQPSELAKLTLVIYLAQICSAGPKIMRNFKLGVLPPLIVMAVVCGLIAKEPDLGTAIVLCGTGLVMLFVAGARPKYMGGVLGVVGVIVTGYVFSKQYRMDRMTAFLNPKADQFNNGYQVWHALLALGSGGLAGVGLGEGREKFFLPMAPTDFIFAVIAEEWGMIGTMALLIVFTLLAARGYSIAHGTKDPFGALLAVGLTTLVCLQSVINIAVATSSIPNTGVPLPFISYGGSSLVLNMIGIGILLNISKYPEGRGKPEERAVSPGEEAFERRWDRAPYAPRVTPDTLTAYSREASRLTRGAEIDRRRPRTGPAPRRVDRAKKRHLTVDRDE</sequence>
<feature type="transmembrane region" description="Helical" evidence="23">
    <location>
        <begin position="274"/>
        <end position="300"/>
    </location>
</feature>
<evidence type="ECO:0000313" key="25">
    <source>
        <dbReference type="Proteomes" id="UP000287394"/>
    </source>
</evidence>
<dbReference type="GO" id="GO:0009252">
    <property type="term" value="P:peptidoglycan biosynthetic process"/>
    <property type="evidence" value="ECO:0007669"/>
    <property type="project" value="UniProtKB-KW"/>
</dbReference>
<dbReference type="OrthoDB" id="9768187at2"/>
<protein>
    <recommendedName>
        <fullName evidence="17">Probable peptidoglycan glycosyltransferase FtsW</fullName>
        <ecNumber evidence="19">2.4.99.28</ecNumber>
    </recommendedName>
    <alternativeName>
        <fullName evidence="18">Cell division protein FtsW</fullName>
    </alternativeName>
    <alternativeName>
        <fullName evidence="15">Cell wall polymerase</fullName>
    </alternativeName>
    <alternativeName>
        <fullName evidence="14">Peptidoglycan polymerase</fullName>
    </alternativeName>
</protein>
<dbReference type="EC" id="2.4.99.28" evidence="19"/>
<evidence type="ECO:0000256" key="7">
    <source>
        <dbReference type="ARBA" id="ARBA00022692"/>
    </source>
</evidence>
<keyword evidence="3" id="KW-1003">Cell membrane</keyword>
<feature type="transmembrane region" description="Helical" evidence="23">
    <location>
        <begin position="198"/>
        <end position="216"/>
    </location>
</feature>
<comment type="catalytic activity">
    <reaction evidence="20">
        <text>[GlcNAc-(1-&gt;4)-Mur2Ac(oyl-L-Ala-gamma-D-Glu-L-Lys-D-Ala-D-Ala)](n)-di-trans,octa-cis-undecaprenyl diphosphate + beta-D-GlcNAc-(1-&gt;4)-Mur2Ac(oyl-L-Ala-gamma-D-Glu-L-Lys-D-Ala-D-Ala)-di-trans,octa-cis-undecaprenyl diphosphate = [GlcNAc-(1-&gt;4)-Mur2Ac(oyl-L-Ala-gamma-D-Glu-L-Lys-D-Ala-D-Ala)](n+1)-di-trans,octa-cis-undecaprenyl diphosphate + di-trans,octa-cis-undecaprenyl diphosphate + H(+)</text>
        <dbReference type="Rhea" id="RHEA:23708"/>
        <dbReference type="Rhea" id="RHEA-COMP:9602"/>
        <dbReference type="Rhea" id="RHEA-COMP:9603"/>
        <dbReference type="ChEBI" id="CHEBI:15378"/>
        <dbReference type="ChEBI" id="CHEBI:58405"/>
        <dbReference type="ChEBI" id="CHEBI:60033"/>
        <dbReference type="ChEBI" id="CHEBI:78435"/>
        <dbReference type="EC" id="2.4.99.28"/>
    </reaction>
</comment>
<dbReference type="GO" id="GO:0051301">
    <property type="term" value="P:cell division"/>
    <property type="evidence" value="ECO:0007669"/>
    <property type="project" value="UniProtKB-KW"/>
</dbReference>
<dbReference type="GO" id="GO:0008955">
    <property type="term" value="F:peptidoglycan glycosyltransferase activity"/>
    <property type="evidence" value="ECO:0007669"/>
    <property type="project" value="UniProtKB-EC"/>
</dbReference>
<evidence type="ECO:0000256" key="21">
    <source>
        <dbReference type="ARBA" id="ARBA00049966"/>
    </source>
</evidence>
<gene>
    <name evidence="24" type="ORF">CCAX7_005360</name>
</gene>
<feature type="transmembrane region" description="Helical" evidence="23">
    <location>
        <begin position="349"/>
        <end position="370"/>
    </location>
</feature>
<keyword evidence="9" id="KW-0573">Peptidoglycan synthesis</keyword>
<evidence type="ECO:0000256" key="22">
    <source>
        <dbReference type="SAM" id="MobiDB-lite"/>
    </source>
</evidence>
<evidence type="ECO:0000256" key="17">
    <source>
        <dbReference type="ARBA" id="ARBA00041185"/>
    </source>
</evidence>
<dbReference type="EMBL" id="AP025739">
    <property type="protein sequence ID" value="BDI28485.1"/>
    <property type="molecule type" value="Genomic_DNA"/>
</dbReference>
<evidence type="ECO:0000256" key="10">
    <source>
        <dbReference type="ARBA" id="ARBA00022989"/>
    </source>
</evidence>
<feature type="transmembrane region" description="Helical" evidence="23">
    <location>
        <begin position="175"/>
        <end position="192"/>
    </location>
</feature>
<evidence type="ECO:0000256" key="18">
    <source>
        <dbReference type="ARBA" id="ARBA00041418"/>
    </source>
</evidence>
<dbReference type="InterPro" id="IPR013437">
    <property type="entry name" value="FtsW"/>
</dbReference>
<dbReference type="InterPro" id="IPR001182">
    <property type="entry name" value="FtsW/RodA"/>
</dbReference>
<keyword evidence="8" id="KW-0133">Cell shape</keyword>
<feature type="region of interest" description="Disordered" evidence="22">
    <location>
        <begin position="407"/>
        <end position="454"/>
    </location>
</feature>
<evidence type="ECO:0000256" key="4">
    <source>
        <dbReference type="ARBA" id="ARBA00022618"/>
    </source>
</evidence>
<feature type="transmembrane region" description="Helical" evidence="23">
    <location>
        <begin position="20"/>
        <end position="40"/>
    </location>
</feature>
<evidence type="ECO:0000256" key="5">
    <source>
        <dbReference type="ARBA" id="ARBA00022676"/>
    </source>
</evidence>
<evidence type="ECO:0000313" key="24">
    <source>
        <dbReference type="EMBL" id="BDI28485.1"/>
    </source>
</evidence>
<feature type="transmembrane region" description="Helical" evidence="23">
    <location>
        <begin position="151"/>
        <end position="170"/>
    </location>
</feature>
<dbReference type="GO" id="GO:0071555">
    <property type="term" value="P:cell wall organization"/>
    <property type="evidence" value="ECO:0007669"/>
    <property type="project" value="UniProtKB-KW"/>
</dbReference>
<dbReference type="KEGG" id="ccot:CCAX7_005360"/>
<keyword evidence="7 23" id="KW-0812">Transmembrane</keyword>
<dbReference type="AlphaFoldDB" id="A0A402D379"/>
<feature type="transmembrane region" description="Helical" evidence="23">
    <location>
        <begin position="86"/>
        <end position="107"/>
    </location>
</feature>
<dbReference type="GO" id="GO:0008360">
    <property type="term" value="P:regulation of cell shape"/>
    <property type="evidence" value="ECO:0007669"/>
    <property type="project" value="UniProtKB-KW"/>
</dbReference>
<evidence type="ECO:0000256" key="19">
    <source>
        <dbReference type="ARBA" id="ARBA00044770"/>
    </source>
</evidence>
<keyword evidence="5" id="KW-0328">Glycosyltransferase</keyword>
<accession>A0A402D379</accession>
<name>A0A402D379_9BACT</name>
<keyword evidence="11 23" id="KW-0472">Membrane</keyword>
<feature type="transmembrane region" description="Helical" evidence="23">
    <location>
        <begin position="237"/>
        <end position="254"/>
    </location>
</feature>
<evidence type="ECO:0000256" key="12">
    <source>
        <dbReference type="ARBA" id="ARBA00023306"/>
    </source>
</evidence>
<feature type="compositionally biased region" description="Basic and acidic residues" evidence="22">
    <location>
        <begin position="416"/>
        <end position="428"/>
    </location>
</feature>
<dbReference type="NCBIfam" id="TIGR02614">
    <property type="entry name" value="ftsW"/>
    <property type="match status" value="1"/>
</dbReference>
<keyword evidence="25" id="KW-1185">Reference proteome</keyword>
<dbReference type="FunCoup" id="A0A402D379">
    <property type="interactions" value="352"/>
</dbReference>
<comment type="similarity">
    <text evidence="16">Belongs to the SEDS family. FtsW subfamily.</text>
</comment>
<evidence type="ECO:0000256" key="11">
    <source>
        <dbReference type="ARBA" id="ARBA00023136"/>
    </source>
</evidence>
<dbReference type="GO" id="GO:0005886">
    <property type="term" value="C:plasma membrane"/>
    <property type="evidence" value="ECO:0007669"/>
    <property type="project" value="UniProtKB-SubCell"/>
</dbReference>
<proteinExistence type="inferred from homology"/>
<keyword evidence="13" id="KW-0961">Cell wall biogenesis/degradation</keyword>
<dbReference type="GO" id="GO:0015648">
    <property type="term" value="F:lipid-linked peptidoglycan transporter activity"/>
    <property type="evidence" value="ECO:0007669"/>
    <property type="project" value="TreeGrafter"/>
</dbReference>
<comment type="function">
    <text evidence="21">Peptidoglycan polymerase that is essential for cell division.</text>
</comment>
<comment type="pathway">
    <text evidence="2">Cell wall biogenesis; peptidoglycan biosynthesis.</text>
</comment>
<evidence type="ECO:0000256" key="14">
    <source>
        <dbReference type="ARBA" id="ARBA00032370"/>
    </source>
</evidence>
<feature type="transmembrane region" description="Helical" evidence="23">
    <location>
        <begin position="61"/>
        <end position="80"/>
    </location>
</feature>
<evidence type="ECO:0000256" key="1">
    <source>
        <dbReference type="ARBA" id="ARBA00004651"/>
    </source>
</evidence>
<evidence type="ECO:0000256" key="20">
    <source>
        <dbReference type="ARBA" id="ARBA00049902"/>
    </source>
</evidence>
<keyword evidence="10 23" id="KW-1133">Transmembrane helix</keyword>
<keyword evidence="6" id="KW-0808">Transferase</keyword>
<dbReference type="Pfam" id="PF01098">
    <property type="entry name" value="FTSW_RODA_SPOVE"/>
    <property type="match status" value="1"/>
</dbReference>
<feature type="transmembrane region" description="Helical" evidence="23">
    <location>
        <begin position="312"/>
        <end position="337"/>
    </location>
</feature>
<dbReference type="GO" id="GO:0032153">
    <property type="term" value="C:cell division site"/>
    <property type="evidence" value="ECO:0007669"/>
    <property type="project" value="TreeGrafter"/>
</dbReference>
<keyword evidence="4" id="KW-0132">Cell division</keyword>
<evidence type="ECO:0000256" key="2">
    <source>
        <dbReference type="ARBA" id="ARBA00004752"/>
    </source>
</evidence>
<organism evidence="24 25">
    <name type="scientific">Capsulimonas corticalis</name>
    <dbReference type="NCBI Taxonomy" id="2219043"/>
    <lineage>
        <taxon>Bacteria</taxon>
        <taxon>Bacillati</taxon>
        <taxon>Armatimonadota</taxon>
        <taxon>Armatimonadia</taxon>
        <taxon>Capsulimonadales</taxon>
        <taxon>Capsulimonadaceae</taxon>
        <taxon>Capsulimonas</taxon>
    </lineage>
</organism>
<evidence type="ECO:0000256" key="6">
    <source>
        <dbReference type="ARBA" id="ARBA00022679"/>
    </source>
</evidence>
<dbReference type="RefSeq" id="WP_119323948.1">
    <property type="nucleotide sequence ID" value="NZ_AP025739.1"/>
</dbReference>
<dbReference type="PANTHER" id="PTHR30474">
    <property type="entry name" value="CELL CYCLE PROTEIN"/>
    <property type="match status" value="1"/>
</dbReference>
<keyword evidence="12" id="KW-0131">Cell cycle</keyword>
<evidence type="ECO:0000256" key="15">
    <source>
        <dbReference type="ARBA" id="ARBA00033270"/>
    </source>
</evidence>
<evidence type="ECO:0000256" key="3">
    <source>
        <dbReference type="ARBA" id="ARBA00022475"/>
    </source>
</evidence>
<dbReference type="Proteomes" id="UP000287394">
    <property type="component" value="Chromosome"/>
</dbReference>
<dbReference type="PANTHER" id="PTHR30474:SF2">
    <property type="entry name" value="PEPTIDOGLYCAN GLYCOSYLTRANSFERASE FTSW-RELATED"/>
    <property type="match status" value="1"/>
</dbReference>
<reference evidence="24 25" key="1">
    <citation type="journal article" date="2019" name="Int. J. Syst. Evol. Microbiol.">
        <title>Capsulimonas corticalis gen. nov., sp. nov., an aerobic capsulated bacterium, of a novel bacterial order, Capsulimonadales ord. nov., of the class Armatimonadia of the phylum Armatimonadetes.</title>
        <authorList>
            <person name="Li J."/>
            <person name="Kudo C."/>
            <person name="Tonouchi A."/>
        </authorList>
    </citation>
    <scope>NUCLEOTIDE SEQUENCE [LARGE SCALE GENOMIC DNA]</scope>
    <source>
        <strain evidence="24 25">AX-7</strain>
    </source>
</reference>
<comment type="subcellular location">
    <subcellularLocation>
        <location evidence="1">Cell membrane</location>
        <topology evidence="1">Multi-pass membrane protein</topology>
    </subcellularLocation>
</comment>
<evidence type="ECO:0000256" key="23">
    <source>
        <dbReference type="SAM" id="Phobius"/>
    </source>
</evidence>
<evidence type="ECO:0000256" key="13">
    <source>
        <dbReference type="ARBA" id="ARBA00023316"/>
    </source>
</evidence>
<evidence type="ECO:0000256" key="8">
    <source>
        <dbReference type="ARBA" id="ARBA00022960"/>
    </source>
</evidence>